<dbReference type="EMBL" id="JANAWD010000447">
    <property type="protein sequence ID" value="KAJ3479306.1"/>
    <property type="molecule type" value="Genomic_DNA"/>
</dbReference>
<evidence type="ECO:0000313" key="2">
    <source>
        <dbReference type="Proteomes" id="UP001212997"/>
    </source>
</evidence>
<dbReference type="Proteomes" id="UP001212997">
    <property type="component" value="Unassembled WGS sequence"/>
</dbReference>
<proteinExistence type="predicted"/>
<name>A0AAD5UW50_9APHY</name>
<evidence type="ECO:0000313" key="1">
    <source>
        <dbReference type="EMBL" id="KAJ3479306.1"/>
    </source>
</evidence>
<sequence>MDVSFDVDNKVKIEYLGKLGESLFDESCERLATAITRFLVRESPIVVHYLRATTGLLKLPLEVIDTILESVEDFKDAAALVMTNKMLYSLGFKAIQRRLVKIAAPSAGNRIVCHGEGTRGRDLPPGLTEKDWQEAVQWKMENPGSDDDSDADLEENCSYSSYAQETFPKLPDWYHRVPNDWKMMSGWKYFPRFHQKIGGPEWEEALEGLVKVHKPSSENLVLCNLTKRVYVDGRKAQRSVKHDIIDRGIPFIFGAILMCHICWSTASDVAFWYEGKIHRGVWAGHRFEITTKDRLKDIRPVEGGVEDDWKDVTKEAMKETNRVAKAYTD</sequence>
<reference evidence="1" key="1">
    <citation type="submission" date="2022-07" db="EMBL/GenBank/DDBJ databases">
        <title>Genome Sequence of Physisporinus lineatus.</title>
        <authorList>
            <person name="Buettner E."/>
        </authorList>
    </citation>
    <scope>NUCLEOTIDE SEQUENCE</scope>
    <source>
        <strain evidence="1">VT162</strain>
    </source>
</reference>
<keyword evidence="2" id="KW-1185">Reference proteome</keyword>
<organism evidence="1 2">
    <name type="scientific">Meripilus lineatus</name>
    <dbReference type="NCBI Taxonomy" id="2056292"/>
    <lineage>
        <taxon>Eukaryota</taxon>
        <taxon>Fungi</taxon>
        <taxon>Dikarya</taxon>
        <taxon>Basidiomycota</taxon>
        <taxon>Agaricomycotina</taxon>
        <taxon>Agaricomycetes</taxon>
        <taxon>Polyporales</taxon>
        <taxon>Meripilaceae</taxon>
        <taxon>Meripilus</taxon>
    </lineage>
</organism>
<protein>
    <submittedName>
        <fullName evidence="1">Uncharacterized protein</fullName>
    </submittedName>
</protein>
<gene>
    <name evidence="1" type="ORF">NLI96_g9148</name>
</gene>
<comment type="caution">
    <text evidence="1">The sequence shown here is derived from an EMBL/GenBank/DDBJ whole genome shotgun (WGS) entry which is preliminary data.</text>
</comment>
<dbReference type="AlphaFoldDB" id="A0AAD5UW50"/>
<accession>A0AAD5UW50</accession>